<dbReference type="SUPFAM" id="SSF57959">
    <property type="entry name" value="Leucine zipper domain"/>
    <property type="match status" value="1"/>
</dbReference>
<accession>A0A1B9ID92</accession>
<keyword evidence="6" id="KW-0834">Unfolded protein response</keyword>
<evidence type="ECO:0000256" key="8">
    <source>
        <dbReference type="SAM" id="Coils"/>
    </source>
</evidence>
<dbReference type="InterPro" id="IPR046347">
    <property type="entry name" value="bZIP_sf"/>
</dbReference>
<evidence type="ECO:0000256" key="9">
    <source>
        <dbReference type="SAM" id="MobiDB-lite"/>
    </source>
</evidence>
<dbReference type="GO" id="GO:0005634">
    <property type="term" value="C:nucleus"/>
    <property type="evidence" value="ECO:0007669"/>
    <property type="project" value="UniProtKB-SubCell"/>
</dbReference>
<evidence type="ECO:0000259" key="10">
    <source>
        <dbReference type="PROSITE" id="PS50217"/>
    </source>
</evidence>
<keyword evidence="7" id="KW-0539">Nucleus</keyword>
<feature type="region of interest" description="Disordered" evidence="9">
    <location>
        <begin position="474"/>
        <end position="520"/>
    </location>
</feature>
<reference evidence="11" key="1">
    <citation type="submission" date="2013-07" db="EMBL/GenBank/DDBJ databases">
        <title>The Genome Sequence of Cryptococcus pinus CBS10737.</title>
        <authorList>
            <consortium name="The Broad Institute Genome Sequencing Platform"/>
            <person name="Cuomo C."/>
            <person name="Litvintseva A."/>
            <person name="Chen Y."/>
            <person name="Heitman J."/>
            <person name="Sun S."/>
            <person name="Springer D."/>
            <person name="Dromer F."/>
            <person name="Young S.K."/>
            <person name="Zeng Q."/>
            <person name="Gargeya S."/>
            <person name="Fitzgerald M."/>
            <person name="Abouelleil A."/>
            <person name="Alvarado L."/>
            <person name="Berlin A.M."/>
            <person name="Chapman S.B."/>
            <person name="Dewar J."/>
            <person name="Goldberg J."/>
            <person name="Griggs A."/>
            <person name="Gujja S."/>
            <person name="Hansen M."/>
            <person name="Howarth C."/>
            <person name="Imamovic A."/>
            <person name="Larimer J."/>
            <person name="McCowan C."/>
            <person name="Murphy C."/>
            <person name="Pearson M."/>
            <person name="Priest M."/>
            <person name="Roberts A."/>
            <person name="Saif S."/>
            <person name="Shea T."/>
            <person name="Sykes S."/>
            <person name="Wortman J."/>
            <person name="Nusbaum C."/>
            <person name="Birren B."/>
        </authorList>
    </citation>
    <scope>NUCLEOTIDE SEQUENCE [LARGE SCALE GENOMIC DNA]</scope>
    <source>
        <strain evidence="11">CBS 10737</strain>
    </source>
</reference>
<dbReference type="PANTHER" id="PTHR46714:SF6">
    <property type="entry name" value="TRANSCRIPTIONAL ACTIVATOR HAC1"/>
    <property type="match status" value="1"/>
</dbReference>
<name>A0A1B9ID92_9TREE</name>
<dbReference type="InterPro" id="IPR044280">
    <property type="entry name" value="Hac1/HY5"/>
</dbReference>
<comment type="similarity">
    <text evidence="2">Belongs to the bZIP family.</text>
</comment>
<feature type="compositionally biased region" description="Polar residues" evidence="9">
    <location>
        <begin position="234"/>
        <end position="253"/>
    </location>
</feature>
<evidence type="ECO:0000256" key="7">
    <source>
        <dbReference type="ARBA" id="ARBA00023242"/>
    </source>
</evidence>
<keyword evidence="8" id="KW-0175">Coiled coil</keyword>
<dbReference type="CDD" id="cd14686">
    <property type="entry name" value="bZIP"/>
    <property type="match status" value="1"/>
</dbReference>
<organism evidence="11">
    <name type="scientific">Kwoniella pini CBS 10737</name>
    <dbReference type="NCBI Taxonomy" id="1296096"/>
    <lineage>
        <taxon>Eukaryota</taxon>
        <taxon>Fungi</taxon>
        <taxon>Dikarya</taxon>
        <taxon>Basidiomycota</taxon>
        <taxon>Agaricomycotina</taxon>
        <taxon>Tremellomycetes</taxon>
        <taxon>Tremellales</taxon>
        <taxon>Cryptococcaceae</taxon>
        <taxon>Kwoniella</taxon>
    </lineage>
</organism>
<reference evidence="11" key="2">
    <citation type="submission" date="2016-07" db="EMBL/GenBank/DDBJ databases">
        <title>Evolution of pathogenesis and genome organization in the Tremellales.</title>
        <authorList>
            <person name="Cuomo C."/>
            <person name="Litvintseva A."/>
            <person name="Heitman J."/>
            <person name="Chen Y."/>
            <person name="Sun S."/>
            <person name="Springer D."/>
            <person name="Dromer F."/>
            <person name="Young S."/>
            <person name="Zeng Q."/>
            <person name="Chapman S."/>
            <person name="Gujja S."/>
            <person name="Saif S."/>
            <person name="Birren B."/>
        </authorList>
    </citation>
    <scope>NUCLEOTIDE SEQUENCE</scope>
    <source>
        <strain evidence="11">CBS 10737</strain>
    </source>
</reference>
<evidence type="ECO:0000256" key="1">
    <source>
        <dbReference type="ARBA" id="ARBA00004123"/>
    </source>
</evidence>
<dbReference type="PANTHER" id="PTHR46714">
    <property type="entry name" value="TRANSCRIPTIONAL ACTIVATOR HAC1"/>
    <property type="match status" value="1"/>
</dbReference>
<feature type="domain" description="BZIP" evidence="10">
    <location>
        <begin position="183"/>
        <end position="232"/>
    </location>
</feature>
<comment type="subcellular location">
    <subcellularLocation>
        <location evidence="1">Nucleus</location>
    </subcellularLocation>
</comment>
<evidence type="ECO:0000256" key="5">
    <source>
        <dbReference type="ARBA" id="ARBA00023163"/>
    </source>
</evidence>
<evidence type="ECO:0000313" key="11">
    <source>
        <dbReference type="EMBL" id="OCF53463.1"/>
    </source>
</evidence>
<feature type="compositionally biased region" description="Basic and acidic residues" evidence="9">
    <location>
        <begin position="147"/>
        <end position="163"/>
    </location>
</feature>
<dbReference type="GO" id="GO:0045944">
    <property type="term" value="P:positive regulation of transcription by RNA polymerase II"/>
    <property type="evidence" value="ECO:0007669"/>
    <property type="project" value="InterPro"/>
</dbReference>
<feature type="region of interest" description="Disordered" evidence="9">
    <location>
        <begin position="147"/>
        <end position="219"/>
    </location>
</feature>
<dbReference type="AlphaFoldDB" id="A0A1B9ID92"/>
<dbReference type="GO" id="GO:0000981">
    <property type="term" value="F:DNA-binding transcription factor activity, RNA polymerase II-specific"/>
    <property type="evidence" value="ECO:0007669"/>
    <property type="project" value="InterPro"/>
</dbReference>
<keyword evidence="3" id="KW-0805">Transcription regulation</keyword>
<dbReference type="GO" id="GO:0006986">
    <property type="term" value="P:response to unfolded protein"/>
    <property type="evidence" value="ECO:0007669"/>
    <property type="project" value="UniProtKB-KW"/>
</dbReference>
<evidence type="ECO:0000256" key="6">
    <source>
        <dbReference type="ARBA" id="ARBA00023230"/>
    </source>
</evidence>
<evidence type="ECO:0000256" key="2">
    <source>
        <dbReference type="ARBA" id="ARBA00007163"/>
    </source>
</evidence>
<dbReference type="GO" id="GO:0003677">
    <property type="term" value="F:DNA binding"/>
    <property type="evidence" value="ECO:0007669"/>
    <property type="project" value="UniProtKB-KW"/>
</dbReference>
<feature type="coiled-coil region" evidence="8">
    <location>
        <begin position="325"/>
        <end position="408"/>
    </location>
</feature>
<evidence type="ECO:0000256" key="3">
    <source>
        <dbReference type="ARBA" id="ARBA00023015"/>
    </source>
</evidence>
<feature type="region of interest" description="Disordered" evidence="9">
    <location>
        <begin position="234"/>
        <end position="265"/>
    </location>
</feature>
<proteinExistence type="inferred from homology"/>
<dbReference type="OrthoDB" id="2594273at2759"/>
<sequence>MSRLDSYHSMLDTNVNVDVDAEFDNPTILDHSGNITQNHNDILVHEQIQENQALHDLASILPSQPPSNHEDDDNQNQDQKDLEMGVGIMDDEHDESPFVIMEEDQNQNHIENQQSNNNQENVNVNLENNGLIELSNNETRIDPQLESQDVIHNRPPTHEDRLQAHRATRGSSGGMSLKGMSAADKKQRQKLQNKQAAERSRNKRKAEQLALEKQVEDMQTENVQLRLRVQTLLSSKSLPSPNEPLTSSDQPGNETIEDSIPSSAVPSDPITIELIGTGIDYNYINKLTNELYNTKKALMERKLNLEKLKNNIPLSPSPPPQIKIKENKDKDNNNIKIQEENLEENINPKIKELKENRNQYLKIFSKLKSTKAEQSSLNTLLNHLKSEVENLRKQAQMVKEKLNEKRNAIQNPPINQNENISIDISQELNTVHSETENIHSETDTDVVMAEQNQDQDQNQGENQDNPTVDDIRGWIDAAVKGWDQSMPLQQSSDQSKDNEAESREDQHSAVLEKIAQINQE</sequence>
<feature type="compositionally biased region" description="Basic and acidic residues" evidence="9">
    <location>
        <begin position="494"/>
        <end position="507"/>
    </location>
</feature>
<dbReference type="InterPro" id="IPR004827">
    <property type="entry name" value="bZIP"/>
</dbReference>
<dbReference type="EMBL" id="KI894007">
    <property type="protein sequence ID" value="OCF53463.1"/>
    <property type="molecule type" value="Genomic_DNA"/>
</dbReference>
<gene>
    <name evidence="11" type="ORF">I206_00766</name>
</gene>
<dbReference type="Pfam" id="PF00170">
    <property type="entry name" value="bZIP_1"/>
    <property type="match status" value="1"/>
</dbReference>
<dbReference type="PROSITE" id="PS50217">
    <property type="entry name" value="BZIP"/>
    <property type="match status" value="1"/>
</dbReference>
<protein>
    <recommendedName>
        <fullName evidence="10">BZIP domain-containing protein</fullName>
    </recommendedName>
</protein>
<keyword evidence="5" id="KW-0804">Transcription</keyword>
<keyword evidence="4" id="KW-0238">DNA-binding</keyword>
<dbReference type="Gene3D" id="1.20.5.170">
    <property type="match status" value="1"/>
</dbReference>
<dbReference type="PROSITE" id="PS00036">
    <property type="entry name" value="BZIP_BASIC"/>
    <property type="match status" value="1"/>
</dbReference>
<dbReference type="SMART" id="SM00338">
    <property type="entry name" value="BRLZ"/>
    <property type="match status" value="1"/>
</dbReference>
<evidence type="ECO:0000256" key="4">
    <source>
        <dbReference type="ARBA" id="ARBA00023125"/>
    </source>
</evidence>